<evidence type="ECO:0000313" key="4">
    <source>
        <dbReference type="Proteomes" id="UP000515873"/>
    </source>
</evidence>
<feature type="transmembrane region" description="Helical" evidence="1">
    <location>
        <begin position="105"/>
        <end position="124"/>
    </location>
</feature>
<dbReference type="PANTHER" id="PTHR36251:SF2">
    <property type="entry name" value="GIFSY-2 PROPHAGE HOST SPECIFICITY PROTEIN J, PHAGE LAMBDA"/>
    <property type="match status" value="1"/>
</dbReference>
<reference evidence="3 4" key="1">
    <citation type="submission" date="2020-08" db="EMBL/GenBank/DDBJ databases">
        <title>Dyella sp. G9 isolated from forest soil.</title>
        <authorList>
            <person name="Fu J."/>
            <person name="Qiu L."/>
        </authorList>
    </citation>
    <scope>NUCLEOTIDE SEQUENCE [LARGE SCALE GENOMIC DNA]</scope>
    <source>
        <strain evidence="3 4">G9</strain>
    </source>
</reference>
<dbReference type="Pfam" id="PF09327">
    <property type="entry name" value="Phage_Tail_Tip"/>
    <property type="match status" value="1"/>
</dbReference>
<name>A0A7G8Q4F0_9GAMM</name>
<dbReference type="Proteomes" id="UP000515873">
    <property type="component" value="Chromosome"/>
</dbReference>
<keyword evidence="1" id="KW-0812">Transmembrane</keyword>
<evidence type="ECO:0000256" key="1">
    <source>
        <dbReference type="SAM" id="Phobius"/>
    </source>
</evidence>
<dbReference type="InterPro" id="IPR015406">
    <property type="entry name" value="GpJ_CSF"/>
</dbReference>
<dbReference type="Pfam" id="PF02597">
    <property type="entry name" value="ThiS"/>
    <property type="match status" value="1"/>
</dbReference>
<sequence>MELLRKSSGIGNTVSLGSSISSVDKFDTHIRVIEIRNPLAPEIKEARWEEFREGAVIADFIPDGRFVAGVNGSAVPDELWDSYSLNPGDSVVIVPVMHGGNGGKMALRIIALAVITYFSAGWGASLSTTIMGSSAYAGAFAAGIVIAGSMLVNALIPLPTAKLGGGSDESSTYGLSGPVNTSNEDMPIPVCYGQFRMAGNIIGLHTENQQKTQIVYMLVNAGEGPVAGIEDIRINDQPLDSFKNVQTEIRLGDEDQAVIPWFSTNELATDTGNPEVPVYNADPSTSPLVRFTSGTVDRLRIDMSAPTGLMTVDKKGKTQWANVDLRIAYMRVNADGSPAPGAAWEYTIGTYEIAGYTNKFYYWDKLTFAPDTGLKISNALKAEIAEKLRANSTIDGDDILDSQGNIVGQVIQDPVYTQKSQDGKVTFSSNTRYPTRISYYTPPLKPGYYKVAVCRTNPKLADDKGIDAVNFEAIGEITSASVAYNNTALVAVRVQLSDQLNGLPNITYLNKGRRIRYWDRATKQWMIGASSNPAWVCLDMLLDDRLGADVSADDLDLESFKDWAHYCDTLAPAPLEFNGVIDSASNIWEALKLVSRCGHAQVIRTGTRYTVVIERADEPVMMFSEANIVKDSLKVSWLSTADRANAVEGTFWDRDDDFKKSTIKISDDIAGVPFREVVASIDMIGVTSRQRAMEDLNLQLNMNRLITRTVEFSAAYDSLGCALGSVIVVKHLAQKTVASGRLIADATANHLLLDQDVTVQAGLKQTVLLFAASWEVNQFSSACAVGSYSPAGGWIRVSGFKALKGGLVSPLTAQFLRVRSADGKSYKEMRVNQWEEQDDGTALAWVDPWSTSDVNTSAFVQLVAGDVVVELPVKAPAKTGVQDYVDLDGNFSQLLQSAPIRTHFLFGTLEAVKRLYRVTGINGGPTAETASITALEYNAEVYSTSGLIAPKPPGDGVPLYIGQVENLVASPNVSYDDIKARFYVDVHWERPKTGDYDGAELFRLDPNADEWKSVGKVTAGYTIYSFEAEKDDVFSLRVVAIDRVGNRAPFSKAPTVTVEVKAAITAAVTPLDLNVTTLPFACRLSWAVSDATRVAQTEIYYTLGIDQEPSKSFADATLADTVSAFSFTHTNRGEGQFRYWIRLKDTAGNKGDPFPKDGVIGTAQTSIQQIMEENGEKVSAGMLDKELRTNIDQIPQLFDLLAGSDLNGKVDMTTFVDTIAETWRLLTLADNHQTRISVEENVRQSEDEALAQRITTFYAELNENIAAGIVEERTARAAADEAFAKSMDAMAVRMGQAEAGIASESKARADADSAEATARTTLAAKMADDLAAGISSEKQARVDADGAISSDVGKLATRMGAAETAITNEQKARSDGDSAEATSRNNIIAKIVGKADGSAVTDDSTIGQKVSSSVAAYDKTIQALVKDNYATITSQEQLSLKVTGTKDGATITNSSYLGSLQTSVSDLQNGKFVTEWARQMFADSTSEAGKAQAKITNLESIVFTGSGNLVSQVNQLSYDTYNAGGTVRQAIEQRLSISDFQSQYSLRIDVNGYVAGFGLGVTSKPGAGPTSQFIVRADQFLVGAPGIANVFPFQVITSGDYRGVWMDAAYIRDGTITNAKIGDTIQSWNYDGNNGWQIRKDGTAIFNNAIIRGDLTAGSITGKFQASNIISWSGDITASGGATDAFWLDNPVRSGEWHRPVVMMEVNSYNSGSDPCNGTVTIEKLVGSSWVPMRQVNIYLGSRNSAVNTFLIPDDMINGSRAYRVHTTSGGNRDGNFHVNLVQGYIFGLR</sequence>
<feature type="domain" description="Tip attachment protein J central straight fiber" evidence="2">
    <location>
        <begin position="1540"/>
        <end position="1659"/>
    </location>
</feature>
<feature type="transmembrane region" description="Helical" evidence="1">
    <location>
        <begin position="136"/>
        <end position="156"/>
    </location>
</feature>
<keyword evidence="1" id="KW-1133">Transmembrane helix</keyword>
<gene>
    <name evidence="3" type="ORF">H8F01_00310</name>
</gene>
<keyword evidence="1" id="KW-0472">Membrane</keyword>
<evidence type="ECO:0000313" key="3">
    <source>
        <dbReference type="EMBL" id="QNK01658.1"/>
    </source>
</evidence>
<organism evidence="3 4">
    <name type="scientific">Dyella telluris</name>
    <dbReference type="NCBI Taxonomy" id="2763498"/>
    <lineage>
        <taxon>Bacteria</taxon>
        <taxon>Pseudomonadati</taxon>
        <taxon>Pseudomonadota</taxon>
        <taxon>Gammaproteobacteria</taxon>
        <taxon>Lysobacterales</taxon>
        <taxon>Rhodanobacteraceae</taxon>
        <taxon>Dyella</taxon>
    </lineage>
</organism>
<dbReference type="EMBL" id="CP060412">
    <property type="protein sequence ID" value="QNK01658.1"/>
    <property type="molecule type" value="Genomic_DNA"/>
</dbReference>
<dbReference type="InterPro" id="IPR053171">
    <property type="entry name" value="Viral_Tip_Attach_Protein"/>
</dbReference>
<keyword evidence="4" id="KW-1185">Reference proteome</keyword>
<accession>A0A7G8Q4F0</accession>
<dbReference type="KEGG" id="dtl:H8F01_00310"/>
<dbReference type="PANTHER" id="PTHR36251">
    <property type="entry name" value="FELS-1 PROPHAGE HOST SPECIFICITY PROTEIN-RELATED"/>
    <property type="match status" value="1"/>
</dbReference>
<protein>
    <submittedName>
        <fullName evidence="3">DUF1983 domain-containing protein</fullName>
    </submittedName>
</protein>
<dbReference type="InterPro" id="IPR003749">
    <property type="entry name" value="ThiS/MoaD-like"/>
</dbReference>
<proteinExistence type="predicted"/>
<evidence type="ECO:0000259" key="2">
    <source>
        <dbReference type="Pfam" id="PF09327"/>
    </source>
</evidence>